<dbReference type="EMBL" id="BONQ01000167">
    <property type="protein sequence ID" value="GIG51989.1"/>
    <property type="molecule type" value="Genomic_DNA"/>
</dbReference>
<evidence type="ECO:0000256" key="2">
    <source>
        <dbReference type="SAM" id="SignalP"/>
    </source>
</evidence>
<feature type="region of interest" description="Disordered" evidence="1">
    <location>
        <begin position="30"/>
        <end position="80"/>
    </location>
</feature>
<keyword evidence="2" id="KW-0732">Signal</keyword>
<feature type="signal peptide" evidence="2">
    <location>
        <begin position="1"/>
        <end position="32"/>
    </location>
</feature>
<sequence>MARMNSPLRLRTAVFAALLAFAVALPAAPAAADEGGGTSTATATKQDDKRAQPGAGVAPQTVAPPKPTVSPKPAAPKVGVPRQRSALAAWQVTLNVPGAHDNGEGTQVSWLWITQSFHITATANQDVGPTPYYIRIYRDNVQIAICGTGTTCSVDVGSSVIASSWISADISTAAGSRIVASNPPFVLVDWHFTTVSLNVAQTTVNIGSAATLTAWTAFDVGPSPFWTQIFDLTTGTRVAICGSGVSCPVNITQASATTHRYQAYVGYNSATLPLSGPQNSSLVNWVTWSNSGFRISLTAPVYTETTETVTATASSSVTPTPWYIEIFDADTGTRIAFCGNGSVCSLTGYRPPVPNVRTRLVAFVSSFSTAFPPPGIQASSNIVETMYYVP</sequence>
<evidence type="ECO:0000313" key="3">
    <source>
        <dbReference type="EMBL" id="GIG51989.1"/>
    </source>
</evidence>
<evidence type="ECO:0000256" key="1">
    <source>
        <dbReference type="SAM" id="MobiDB-lite"/>
    </source>
</evidence>
<reference evidence="3" key="1">
    <citation type="submission" date="2021-01" db="EMBL/GenBank/DDBJ databases">
        <title>Whole genome shotgun sequence of Dactylosporangium siamense NBRC 106093.</title>
        <authorList>
            <person name="Komaki H."/>
            <person name="Tamura T."/>
        </authorList>
    </citation>
    <scope>NUCLEOTIDE SEQUENCE</scope>
    <source>
        <strain evidence="3">NBRC 106093</strain>
    </source>
</reference>
<keyword evidence="4" id="KW-1185">Reference proteome</keyword>
<feature type="chain" id="PRO_5037207481" evidence="2">
    <location>
        <begin position="33"/>
        <end position="390"/>
    </location>
</feature>
<evidence type="ECO:0000313" key="4">
    <source>
        <dbReference type="Proteomes" id="UP000660611"/>
    </source>
</evidence>
<protein>
    <submittedName>
        <fullName evidence="3">Uncharacterized protein</fullName>
    </submittedName>
</protein>
<organism evidence="3 4">
    <name type="scientific">Dactylosporangium siamense</name>
    <dbReference type="NCBI Taxonomy" id="685454"/>
    <lineage>
        <taxon>Bacteria</taxon>
        <taxon>Bacillati</taxon>
        <taxon>Actinomycetota</taxon>
        <taxon>Actinomycetes</taxon>
        <taxon>Micromonosporales</taxon>
        <taxon>Micromonosporaceae</taxon>
        <taxon>Dactylosporangium</taxon>
    </lineage>
</organism>
<dbReference type="AlphaFoldDB" id="A0A919PXM2"/>
<gene>
    <name evidence="3" type="ORF">Dsi01nite_100300</name>
</gene>
<comment type="caution">
    <text evidence="3">The sequence shown here is derived from an EMBL/GenBank/DDBJ whole genome shotgun (WGS) entry which is preliminary data.</text>
</comment>
<dbReference type="Proteomes" id="UP000660611">
    <property type="component" value="Unassembled WGS sequence"/>
</dbReference>
<accession>A0A919PXM2</accession>
<proteinExistence type="predicted"/>
<feature type="compositionally biased region" description="Pro residues" evidence="1">
    <location>
        <begin position="62"/>
        <end position="74"/>
    </location>
</feature>
<name>A0A919PXM2_9ACTN</name>